<keyword evidence="10" id="KW-1185">Reference proteome</keyword>
<protein>
    <submittedName>
        <fullName evidence="9">Peptidase M48</fullName>
    </submittedName>
</protein>
<dbReference type="InterPro" id="IPR051156">
    <property type="entry name" value="Mito/Outer_Membr_Metalloprot"/>
</dbReference>
<dbReference type="Pfam" id="PF01435">
    <property type="entry name" value="Peptidase_M48"/>
    <property type="match status" value="1"/>
</dbReference>
<evidence type="ECO:0000256" key="7">
    <source>
        <dbReference type="SAM" id="MobiDB-lite"/>
    </source>
</evidence>
<dbReference type="Gene3D" id="1.25.40.10">
    <property type="entry name" value="Tetratricopeptide repeat domain"/>
    <property type="match status" value="1"/>
</dbReference>
<dbReference type="InterPro" id="IPR011990">
    <property type="entry name" value="TPR-like_helical_dom_sf"/>
</dbReference>
<feature type="compositionally biased region" description="Low complexity" evidence="7">
    <location>
        <begin position="49"/>
        <end position="66"/>
    </location>
</feature>
<keyword evidence="2" id="KW-0645">Protease</keyword>
<dbReference type="PANTHER" id="PTHR22726:SF1">
    <property type="entry name" value="METALLOENDOPEPTIDASE OMA1, MITOCHONDRIAL"/>
    <property type="match status" value="1"/>
</dbReference>
<dbReference type="GO" id="GO:0016020">
    <property type="term" value="C:membrane"/>
    <property type="evidence" value="ECO:0007669"/>
    <property type="project" value="TreeGrafter"/>
</dbReference>
<evidence type="ECO:0000313" key="9">
    <source>
        <dbReference type="EMBL" id="ASC71272.1"/>
    </source>
</evidence>
<dbReference type="GO" id="GO:0046872">
    <property type="term" value="F:metal ion binding"/>
    <property type="evidence" value="ECO:0007669"/>
    <property type="project" value="UniProtKB-KW"/>
</dbReference>
<dbReference type="Gene3D" id="3.30.2010.10">
    <property type="entry name" value="Metalloproteases ('zincins'), catalytic domain"/>
    <property type="match status" value="1"/>
</dbReference>
<dbReference type="EMBL" id="CP021983">
    <property type="protein sequence ID" value="ASC71272.1"/>
    <property type="molecule type" value="Genomic_DNA"/>
</dbReference>
<feature type="domain" description="Peptidase M48" evidence="8">
    <location>
        <begin position="355"/>
        <end position="522"/>
    </location>
</feature>
<evidence type="ECO:0000256" key="6">
    <source>
        <dbReference type="ARBA" id="ARBA00023049"/>
    </source>
</evidence>
<keyword evidence="6" id="KW-0482">Metalloprotease</keyword>
<dbReference type="SUPFAM" id="SSF48452">
    <property type="entry name" value="TPR-like"/>
    <property type="match status" value="1"/>
</dbReference>
<evidence type="ECO:0000313" key="10">
    <source>
        <dbReference type="Proteomes" id="UP000191901"/>
    </source>
</evidence>
<dbReference type="PANTHER" id="PTHR22726">
    <property type="entry name" value="METALLOENDOPEPTIDASE OMA1"/>
    <property type="match status" value="1"/>
</dbReference>
<gene>
    <name evidence="9" type="ORF">XM38_022240</name>
</gene>
<dbReference type="RefSeq" id="WP_088429794.1">
    <property type="nucleotide sequence ID" value="NZ_CP021983.2"/>
</dbReference>
<evidence type="ECO:0000256" key="4">
    <source>
        <dbReference type="ARBA" id="ARBA00022801"/>
    </source>
</evidence>
<dbReference type="CDD" id="cd07333">
    <property type="entry name" value="M48C_bepA_like"/>
    <property type="match status" value="1"/>
</dbReference>
<dbReference type="Pfam" id="PF14559">
    <property type="entry name" value="TPR_19"/>
    <property type="match status" value="1"/>
</dbReference>
<accession>A0A1Z3HLT1</accession>
<proteinExistence type="predicted"/>
<dbReference type="AlphaFoldDB" id="A0A1Z3HLT1"/>
<sequence>MVCQRQLALSLVGLLLALMLGGIHPLPSGWASETDNSGESVPPTATVASTPEEGTEESTSPETTIPLPYPEPDGVPLPEEEEEPASAPDTTAPDSDTDAAAEPNDLETLPNPEEKLLIQADRLYQAGDIEAATTLYRQVKDPLWHPQATQSAPAAILDAADLPPAGAVYWREAQAGAELGLDTRLRIPLELLLENYPEFIPAYGLQAEYLLQQGQVDEALNLLEGVLQRYPNQPDLLQAKIDLLMAQEQWLAASITARQFALLNPDHPDRGAMETLAEENLERFKRAMNAQLRENLFTNIITGAAGYFLTGGLLGPFTAVNSSILMLQGEESVGAQVAEQAKQQLPLMEDPQVLQYVDRIGQTLARRTGRDDFDYDFYVVLDDSLNAFALPGGKIFINAGAILKTNSEAELAGLLAHEISHAVLSHGFQMVTRGNLTTSLAAFIPSAQLANIAANLVVADYSRDMERQADILGTQILATSDYAADGLYNLMVTLRQENGGGAGIRWFASHPATDERVQYLQQLVQQGGYDRYAFEGVLTHRPIQQRVATRLEEYEAEQAERQQRRQR</sequence>
<dbReference type="InterPro" id="IPR001915">
    <property type="entry name" value="Peptidase_M48"/>
</dbReference>
<dbReference type="KEGG" id="hhg:XM38_022240"/>
<comment type="cofactor">
    <cofactor evidence="1">
        <name>Zn(2+)</name>
        <dbReference type="ChEBI" id="CHEBI:29105"/>
    </cofactor>
</comment>
<dbReference type="OrthoDB" id="9810445at2"/>
<evidence type="ECO:0000256" key="2">
    <source>
        <dbReference type="ARBA" id="ARBA00022670"/>
    </source>
</evidence>
<evidence type="ECO:0000256" key="1">
    <source>
        <dbReference type="ARBA" id="ARBA00001947"/>
    </source>
</evidence>
<feature type="compositionally biased region" description="Low complexity" evidence="7">
    <location>
        <begin position="85"/>
        <end position="103"/>
    </location>
</feature>
<reference evidence="9 10" key="1">
    <citation type="journal article" date="2016" name="Biochim. Biophys. Acta">
        <title>Characterization of red-shifted phycobilisomes isolated from the chlorophyll f-containing cyanobacterium Halomicronema hongdechloris.</title>
        <authorList>
            <person name="Li Y."/>
            <person name="Lin Y."/>
            <person name="Garvey C.J."/>
            <person name="Birch D."/>
            <person name="Corkery R.W."/>
            <person name="Loughlin P.C."/>
            <person name="Scheer H."/>
            <person name="Willows R.D."/>
            <person name="Chen M."/>
        </authorList>
    </citation>
    <scope>NUCLEOTIDE SEQUENCE [LARGE SCALE GENOMIC DNA]</scope>
    <source>
        <strain evidence="9 10">C2206</strain>
    </source>
</reference>
<feature type="region of interest" description="Disordered" evidence="7">
    <location>
        <begin position="31"/>
        <end position="113"/>
    </location>
</feature>
<organism evidence="9 10">
    <name type="scientific">Halomicronema hongdechloris C2206</name>
    <dbReference type="NCBI Taxonomy" id="1641165"/>
    <lineage>
        <taxon>Bacteria</taxon>
        <taxon>Bacillati</taxon>
        <taxon>Cyanobacteriota</taxon>
        <taxon>Cyanophyceae</taxon>
        <taxon>Nodosilineales</taxon>
        <taxon>Nodosilineaceae</taxon>
        <taxon>Halomicronema</taxon>
    </lineage>
</organism>
<evidence type="ECO:0000256" key="3">
    <source>
        <dbReference type="ARBA" id="ARBA00022723"/>
    </source>
</evidence>
<keyword evidence="4" id="KW-0378">Hydrolase</keyword>
<keyword evidence="5" id="KW-0862">Zinc</keyword>
<evidence type="ECO:0000259" key="8">
    <source>
        <dbReference type="Pfam" id="PF01435"/>
    </source>
</evidence>
<dbReference type="Proteomes" id="UP000191901">
    <property type="component" value="Chromosome"/>
</dbReference>
<dbReference type="GO" id="GO:0051603">
    <property type="term" value="P:proteolysis involved in protein catabolic process"/>
    <property type="evidence" value="ECO:0007669"/>
    <property type="project" value="TreeGrafter"/>
</dbReference>
<evidence type="ECO:0000256" key="5">
    <source>
        <dbReference type="ARBA" id="ARBA00022833"/>
    </source>
</evidence>
<name>A0A1Z3HLT1_9CYAN</name>
<keyword evidence="3" id="KW-0479">Metal-binding</keyword>
<dbReference type="GO" id="GO:0004222">
    <property type="term" value="F:metalloendopeptidase activity"/>
    <property type="evidence" value="ECO:0007669"/>
    <property type="project" value="InterPro"/>
</dbReference>